<evidence type="ECO:0000313" key="1">
    <source>
        <dbReference type="EnsemblMetazoa" id="Aqu2.1.06532_001"/>
    </source>
</evidence>
<dbReference type="EnsemblMetazoa" id="Aqu2.1.06532_001">
    <property type="protein sequence ID" value="Aqu2.1.06532_001"/>
    <property type="gene ID" value="Aqu2.1.06532"/>
</dbReference>
<name>A0A1X7SX37_AMPQE</name>
<protein>
    <submittedName>
        <fullName evidence="1">Uncharacterized protein</fullName>
    </submittedName>
</protein>
<dbReference type="AlphaFoldDB" id="A0A1X7SX37"/>
<proteinExistence type="predicted"/>
<reference evidence="1" key="1">
    <citation type="submission" date="2017-05" db="UniProtKB">
        <authorList>
            <consortium name="EnsemblMetazoa"/>
        </authorList>
    </citation>
    <scope>IDENTIFICATION</scope>
</reference>
<sequence length="116" mass="12912">GKLIFDDSDDDYDEHLLSSSNGNDSSILNSSGIDSDLEEFIISSVKCTCSIEKSSHQRSCPLNLRNRGWAAIYSTSSMWCCLSQAWADPCENRGSGTSCIPDLFQLLWLRVELQLL</sequence>
<accession>A0A1X7SX37</accession>
<dbReference type="InParanoid" id="A0A1X7SX37"/>
<organism evidence="1">
    <name type="scientific">Amphimedon queenslandica</name>
    <name type="common">Sponge</name>
    <dbReference type="NCBI Taxonomy" id="400682"/>
    <lineage>
        <taxon>Eukaryota</taxon>
        <taxon>Metazoa</taxon>
        <taxon>Porifera</taxon>
        <taxon>Demospongiae</taxon>
        <taxon>Heteroscleromorpha</taxon>
        <taxon>Haplosclerida</taxon>
        <taxon>Niphatidae</taxon>
        <taxon>Amphimedon</taxon>
    </lineage>
</organism>